<organism evidence="2 3">
    <name type="scientific">Saitoella complicata (strain BCRC 22490 / CBS 7301 / JCM 7358 / NBRC 10748 / NRRL Y-17804)</name>
    <dbReference type="NCBI Taxonomy" id="698492"/>
    <lineage>
        <taxon>Eukaryota</taxon>
        <taxon>Fungi</taxon>
        <taxon>Dikarya</taxon>
        <taxon>Ascomycota</taxon>
        <taxon>Taphrinomycotina</taxon>
        <taxon>Taphrinomycotina incertae sedis</taxon>
        <taxon>Saitoella</taxon>
    </lineage>
</organism>
<evidence type="ECO:0000313" key="3">
    <source>
        <dbReference type="Proteomes" id="UP000033140"/>
    </source>
</evidence>
<dbReference type="AlphaFoldDB" id="A0A0E9NE18"/>
<reference evidence="2 3" key="3">
    <citation type="journal article" date="2015" name="Genome Announc.">
        <title>Draft Genome Sequence of the Archiascomycetous Yeast Saitoella complicata.</title>
        <authorList>
            <person name="Yamauchi K."/>
            <person name="Kondo S."/>
            <person name="Hamamoto M."/>
            <person name="Takahashi Y."/>
            <person name="Ogura Y."/>
            <person name="Hayashi T."/>
            <person name="Nishida H."/>
        </authorList>
    </citation>
    <scope>NUCLEOTIDE SEQUENCE [LARGE SCALE GENOMIC DNA]</scope>
    <source>
        <strain evidence="2 3">NRRL Y-17804</strain>
    </source>
</reference>
<sequence length="532" mass="57076">MSSNNTGTISPPHDNSILVPVVQANWPAYVEEIAEVFGAGAEVDEPIRSNLSHETDIDSLNDCLIMNQLKYLGNLTASDTVITAMPQQPAQPGSVETVEIPYHTDRASESTFDDNDSDGECDGSYSSDEDFAGDDDSDYEDQAATGDDDGSHTGSDSDFPQHSTRNSKVLGGRREEEYAHSTPQQTTTLLHKRPLQAPASSQKEQPLRNRPDTSFPTPSSTTPPSNPFRGNSHNRALQPIPPKPATANSFTFTSGNQTGSPAALPATAAVGRSSSFNDRQSKAAQGSSALRCHSFDPVPESIDITSPETSRTVIDLQVRKLLAPYFTGDRINASQLGFLNEKVTDMLFGELSKGSAVQTGGQEAWGSQAKAEVGKLIQRDFAPATSVQTTVYPPSRYLPPPSSSATTPAPATRTVDPTAPLAGVRLDEVRRGEGCTAPVPTEGNPFARKETRSGIPPPTTAHSPPRRDAGRGIQTQATLGRSRISRMMEEGRGSWLEVGPTTRRKTPCHCLSVQGRNTWVRKNPTLPSNKGV</sequence>
<feature type="compositionally biased region" description="Polar residues" evidence="1">
    <location>
        <begin position="272"/>
        <end position="288"/>
    </location>
</feature>
<dbReference type="EMBL" id="BACD03000012">
    <property type="protein sequence ID" value="GAO48097.1"/>
    <property type="molecule type" value="Genomic_DNA"/>
</dbReference>
<feature type="region of interest" description="Disordered" evidence="1">
    <location>
        <begin position="392"/>
        <end position="475"/>
    </location>
</feature>
<feature type="compositionally biased region" description="Low complexity" evidence="1">
    <location>
        <begin position="403"/>
        <end position="420"/>
    </location>
</feature>
<feature type="compositionally biased region" description="Polar residues" evidence="1">
    <location>
        <begin position="246"/>
        <end position="260"/>
    </location>
</feature>
<feature type="compositionally biased region" description="Low complexity" evidence="1">
    <location>
        <begin position="213"/>
        <end position="223"/>
    </location>
</feature>
<comment type="caution">
    <text evidence="2">The sequence shown here is derived from an EMBL/GenBank/DDBJ whole genome shotgun (WGS) entry which is preliminary data.</text>
</comment>
<evidence type="ECO:0000256" key="1">
    <source>
        <dbReference type="SAM" id="MobiDB-lite"/>
    </source>
</evidence>
<reference evidence="2 3" key="1">
    <citation type="journal article" date="2011" name="J. Gen. Appl. Microbiol.">
        <title>Draft genome sequencing of the enigmatic yeast Saitoella complicata.</title>
        <authorList>
            <person name="Nishida H."/>
            <person name="Hamamoto M."/>
            <person name="Sugiyama J."/>
        </authorList>
    </citation>
    <scope>NUCLEOTIDE SEQUENCE [LARGE SCALE GENOMIC DNA]</scope>
    <source>
        <strain evidence="2 3">NRRL Y-17804</strain>
    </source>
</reference>
<gene>
    <name evidence="2" type="ORF">G7K_2284-t1</name>
</gene>
<feature type="region of interest" description="Disordered" evidence="1">
    <location>
        <begin position="106"/>
        <end position="289"/>
    </location>
</feature>
<proteinExistence type="predicted"/>
<reference evidence="2 3" key="2">
    <citation type="journal article" date="2014" name="J. Gen. Appl. Microbiol.">
        <title>The early diverging ascomycetous budding yeast Saitoella complicata has three histone deacetylases belonging to the Clr6, Hos2, and Rpd3 lineages.</title>
        <authorList>
            <person name="Nishida H."/>
            <person name="Matsumoto T."/>
            <person name="Kondo S."/>
            <person name="Hamamoto M."/>
            <person name="Yoshikawa H."/>
        </authorList>
    </citation>
    <scope>NUCLEOTIDE SEQUENCE [LARGE SCALE GENOMIC DNA]</scope>
    <source>
        <strain evidence="2 3">NRRL Y-17804</strain>
    </source>
</reference>
<dbReference type="Proteomes" id="UP000033140">
    <property type="component" value="Unassembled WGS sequence"/>
</dbReference>
<feature type="compositionally biased region" description="Acidic residues" evidence="1">
    <location>
        <begin position="111"/>
        <end position="141"/>
    </location>
</feature>
<name>A0A0E9NE18_SAICN</name>
<evidence type="ECO:0000313" key="2">
    <source>
        <dbReference type="EMBL" id="GAO48097.1"/>
    </source>
</evidence>
<protein>
    <submittedName>
        <fullName evidence="2">Uncharacterized protein</fullName>
    </submittedName>
</protein>
<keyword evidence="3" id="KW-1185">Reference proteome</keyword>
<accession>A0A0E9NE18</accession>